<dbReference type="PROSITE" id="PS01009">
    <property type="entry name" value="CRISP_1"/>
    <property type="match status" value="1"/>
</dbReference>
<organism evidence="4 5">
    <name type="scientific">Australozyma saopauloensis</name>
    <dbReference type="NCBI Taxonomy" id="291208"/>
    <lineage>
        <taxon>Eukaryota</taxon>
        <taxon>Fungi</taxon>
        <taxon>Dikarya</taxon>
        <taxon>Ascomycota</taxon>
        <taxon>Saccharomycotina</taxon>
        <taxon>Pichiomycetes</taxon>
        <taxon>Metschnikowiaceae</taxon>
        <taxon>Australozyma</taxon>
    </lineage>
</organism>
<feature type="region of interest" description="Disordered" evidence="1">
    <location>
        <begin position="85"/>
        <end position="136"/>
    </location>
</feature>
<feature type="signal peptide" evidence="2">
    <location>
        <begin position="1"/>
        <end position="18"/>
    </location>
</feature>
<dbReference type="Proteomes" id="UP001338582">
    <property type="component" value="Chromosome 1"/>
</dbReference>
<feature type="compositionally biased region" description="Low complexity" evidence="1">
    <location>
        <begin position="115"/>
        <end position="132"/>
    </location>
</feature>
<accession>A0AAX4H591</accession>
<dbReference type="InterPro" id="IPR014044">
    <property type="entry name" value="CAP_dom"/>
</dbReference>
<keyword evidence="5" id="KW-1185">Reference proteome</keyword>
<evidence type="ECO:0000256" key="1">
    <source>
        <dbReference type="SAM" id="MobiDB-lite"/>
    </source>
</evidence>
<dbReference type="SMART" id="SM00198">
    <property type="entry name" value="SCP"/>
    <property type="match status" value="1"/>
</dbReference>
<dbReference type="InterPro" id="IPR001283">
    <property type="entry name" value="CRISP-related"/>
</dbReference>
<keyword evidence="2" id="KW-0732">Signal</keyword>
<evidence type="ECO:0000259" key="3">
    <source>
        <dbReference type="SMART" id="SM00198"/>
    </source>
</evidence>
<feature type="chain" id="PRO_5043948922" description="SCP domain-containing protein" evidence="2">
    <location>
        <begin position="19"/>
        <end position="273"/>
    </location>
</feature>
<gene>
    <name evidence="4" type="ORF">PUMCH_000920</name>
</gene>
<dbReference type="PROSITE" id="PS01010">
    <property type="entry name" value="CRISP_2"/>
    <property type="match status" value="1"/>
</dbReference>
<dbReference type="EMBL" id="CP138894">
    <property type="protein sequence ID" value="WPK23678.1"/>
    <property type="molecule type" value="Genomic_DNA"/>
</dbReference>
<proteinExistence type="predicted"/>
<feature type="domain" description="SCP" evidence="3">
    <location>
        <begin position="143"/>
        <end position="265"/>
    </location>
</feature>
<dbReference type="AlphaFoldDB" id="A0AAX4H591"/>
<dbReference type="PRINTS" id="PR00837">
    <property type="entry name" value="V5TPXLIKE"/>
</dbReference>
<evidence type="ECO:0000313" key="4">
    <source>
        <dbReference type="EMBL" id="WPK23678.1"/>
    </source>
</evidence>
<dbReference type="CDD" id="cd05384">
    <property type="entry name" value="CAP_PRY1-like"/>
    <property type="match status" value="1"/>
</dbReference>
<dbReference type="Pfam" id="PF00188">
    <property type="entry name" value="CAP"/>
    <property type="match status" value="1"/>
</dbReference>
<feature type="compositionally biased region" description="Low complexity" evidence="1">
    <location>
        <begin position="86"/>
        <end position="105"/>
    </location>
</feature>
<dbReference type="GO" id="GO:0005576">
    <property type="term" value="C:extracellular region"/>
    <property type="evidence" value="ECO:0007669"/>
    <property type="project" value="InterPro"/>
</dbReference>
<dbReference type="KEGG" id="asau:88171988"/>
<dbReference type="Gene3D" id="3.40.33.10">
    <property type="entry name" value="CAP"/>
    <property type="match status" value="1"/>
</dbReference>
<evidence type="ECO:0000256" key="2">
    <source>
        <dbReference type="SAM" id="SignalP"/>
    </source>
</evidence>
<dbReference type="GeneID" id="88171988"/>
<name>A0AAX4H591_9ASCO</name>
<protein>
    <recommendedName>
        <fullName evidence="3">SCP domain-containing protein</fullName>
    </recommendedName>
</protein>
<reference evidence="4 5" key="1">
    <citation type="submission" date="2023-10" db="EMBL/GenBank/DDBJ databases">
        <title>Draft Genome Sequence of Candida saopaulonensis from a very Premature Infant with Sepsis.</title>
        <authorList>
            <person name="Ning Y."/>
            <person name="Dai R."/>
            <person name="Xiao M."/>
            <person name="Xu Y."/>
            <person name="Yan Q."/>
            <person name="Zhang L."/>
        </authorList>
    </citation>
    <scope>NUCLEOTIDE SEQUENCE [LARGE SCALE GENOMIC DNA]</scope>
    <source>
        <strain evidence="4 5">19XY460</strain>
    </source>
</reference>
<sequence>MKTSILTSTLALVASVIAVDVTEYLYVTVDGNGNTIGAVSSTFTPSTLLTVTRNSSANGTASSFSKASTSSVQSVVLITSSTNYNVPTPSSSSAVESTSSAAPTTLAPSTVAEPTTTSSSSTSAAAATSASSNQGSSLGGDGSFQLAMLNAHNSKRASHNALPLTWDSQLAAYAQDYANKFQCGGSLVHSGGPYGENLAMGYSDAASAVEAWYSEGANYDYSSCSVFDHFTQVIWKSTTKLGCAYKDCDMKYIICSYDPAGNFVGQGPQNLSA</sequence>
<dbReference type="SUPFAM" id="SSF55797">
    <property type="entry name" value="PR-1-like"/>
    <property type="match status" value="1"/>
</dbReference>
<dbReference type="InterPro" id="IPR018244">
    <property type="entry name" value="Allrgn_V5/Tpx1_CS"/>
</dbReference>
<dbReference type="PANTHER" id="PTHR10334">
    <property type="entry name" value="CYSTEINE-RICH SECRETORY PROTEIN-RELATED"/>
    <property type="match status" value="1"/>
</dbReference>
<dbReference type="InterPro" id="IPR035940">
    <property type="entry name" value="CAP_sf"/>
</dbReference>
<evidence type="ECO:0000313" key="5">
    <source>
        <dbReference type="Proteomes" id="UP001338582"/>
    </source>
</evidence>
<dbReference type="RefSeq" id="XP_062876064.1">
    <property type="nucleotide sequence ID" value="XM_063019994.1"/>
</dbReference>